<keyword evidence="17" id="KW-1185">Reference proteome</keyword>
<comment type="caution">
    <text evidence="16">The sequence shown here is derived from an EMBL/GenBank/DDBJ whole genome shotgun (WGS) entry which is preliminary data.</text>
</comment>
<evidence type="ECO:0000256" key="13">
    <source>
        <dbReference type="SAM" id="Coils"/>
    </source>
</evidence>
<keyword evidence="9" id="KW-0969">Cilium</keyword>
<protein>
    <recommendedName>
        <fullName evidence="4">Dynein regulatory complex subunit 4</fullName>
    </recommendedName>
    <alternativeName>
        <fullName evidence="12">Growth arrest-specific protein 8</fullName>
    </alternativeName>
</protein>
<evidence type="ECO:0000256" key="7">
    <source>
        <dbReference type="ARBA" id="ARBA00022846"/>
    </source>
</evidence>
<evidence type="ECO:0000256" key="8">
    <source>
        <dbReference type="ARBA" id="ARBA00023054"/>
    </source>
</evidence>
<gene>
    <name evidence="16" type="ORF">PLEPLA_LOCUS5178</name>
</gene>
<keyword evidence="8 13" id="KW-0175">Coiled coil</keyword>
<evidence type="ECO:0000256" key="3">
    <source>
        <dbReference type="ARBA" id="ARBA00009859"/>
    </source>
</evidence>
<dbReference type="GO" id="GO:0031267">
    <property type="term" value="F:small GTPase binding"/>
    <property type="evidence" value="ECO:0007669"/>
    <property type="project" value="InterPro"/>
</dbReference>
<keyword evidence="5" id="KW-0963">Cytoplasm</keyword>
<keyword evidence="7" id="KW-0282">Flagellum</keyword>
<evidence type="ECO:0000256" key="6">
    <source>
        <dbReference type="ARBA" id="ARBA00022701"/>
    </source>
</evidence>
<dbReference type="GO" id="GO:0005874">
    <property type="term" value="C:microtubule"/>
    <property type="evidence" value="ECO:0007669"/>
    <property type="project" value="UniProtKB-KW"/>
</dbReference>
<evidence type="ECO:0000256" key="12">
    <source>
        <dbReference type="ARBA" id="ARBA00031568"/>
    </source>
</evidence>
<dbReference type="GO" id="GO:0030317">
    <property type="term" value="P:flagellated sperm motility"/>
    <property type="evidence" value="ECO:0007669"/>
    <property type="project" value="TreeGrafter"/>
</dbReference>
<dbReference type="Pfam" id="PF13851">
    <property type="entry name" value="GAS"/>
    <property type="match status" value="1"/>
</dbReference>
<dbReference type="AlphaFoldDB" id="A0A9N7Y985"/>
<evidence type="ECO:0000256" key="10">
    <source>
        <dbReference type="ARBA" id="ARBA00023212"/>
    </source>
</evidence>
<feature type="domain" description="Growth arrest-specific protein 8" evidence="15">
    <location>
        <begin position="221"/>
        <end position="337"/>
    </location>
</feature>
<evidence type="ECO:0000256" key="14">
    <source>
        <dbReference type="SAM" id="MobiDB-lite"/>
    </source>
</evidence>
<evidence type="ECO:0000313" key="16">
    <source>
        <dbReference type="EMBL" id="CAB1417376.1"/>
    </source>
</evidence>
<reference evidence="16" key="1">
    <citation type="submission" date="2020-03" db="EMBL/GenBank/DDBJ databases">
        <authorList>
            <person name="Weist P."/>
        </authorList>
    </citation>
    <scope>NUCLEOTIDE SEQUENCE</scope>
</reference>
<dbReference type="PANTHER" id="PTHR31543">
    <property type="entry name" value="DYNEIN REGULATORY COMPLEX SUBUNIT 4"/>
    <property type="match status" value="1"/>
</dbReference>
<dbReference type="InterPro" id="IPR039308">
    <property type="entry name" value="GAS8"/>
</dbReference>
<evidence type="ECO:0000256" key="4">
    <source>
        <dbReference type="ARBA" id="ARBA00021301"/>
    </source>
</evidence>
<dbReference type="Proteomes" id="UP001153269">
    <property type="component" value="Unassembled WGS sequence"/>
</dbReference>
<accession>A0A9N7Y985</accession>
<dbReference type="EMBL" id="CADEAL010000262">
    <property type="protein sequence ID" value="CAB1417376.1"/>
    <property type="molecule type" value="Genomic_DNA"/>
</dbReference>
<dbReference type="GO" id="GO:0005794">
    <property type="term" value="C:Golgi apparatus"/>
    <property type="evidence" value="ECO:0007669"/>
    <property type="project" value="TreeGrafter"/>
</dbReference>
<organism evidence="16 17">
    <name type="scientific">Pleuronectes platessa</name>
    <name type="common">European plaice</name>
    <dbReference type="NCBI Taxonomy" id="8262"/>
    <lineage>
        <taxon>Eukaryota</taxon>
        <taxon>Metazoa</taxon>
        <taxon>Chordata</taxon>
        <taxon>Craniata</taxon>
        <taxon>Vertebrata</taxon>
        <taxon>Euteleostomi</taxon>
        <taxon>Actinopterygii</taxon>
        <taxon>Neopterygii</taxon>
        <taxon>Teleostei</taxon>
        <taxon>Neoteleostei</taxon>
        <taxon>Acanthomorphata</taxon>
        <taxon>Carangaria</taxon>
        <taxon>Pleuronectiformes</taxon>
        <taxon>Pleuronectoidei</taxon>
        <taxon>Pleuronectidae</taxon>
        <taxon>Pleuronectes</taxon>
    </lineage>
</organism>
<name>A0A9N7Y985_PLEPL</name>
<sequence>MAPKSKSKKPGKMKSSAVVDSLSTEDMSKDQLEEHVARLREELEREREERSFFQLERDKIQALWETCRRDVEQVKDELRHRHRERDEAQQRHRVEISVYKQKLKHVLSEQHNSVSELKMAAAASAALIQNQQAEAELELRRAALPADASEKTLRSKERIEELKLKHQVALLGLTNDYDRRIRDLEVKFNKRMQATMEVEERKRRSEVNELQDRMDARVVALVEDHGRALRRAEEYYSSIQNKVLADEKVLKEEAAEVQKQLTRVSNQLSVAQRENKRLRECLQEAEQTLPELQLQLHQYNQSKAKLVKSGARAKVAEKELWDLTIEHELLLQAFEKVTGF</sequence>
<evidence type="ECO:0000256" key="1">
    <source>
        <dbReference type="ARBA" id="ARBA00004230"/>
    </source>
</evidence>
<feature type="coiled-coil region" evidence="13">
    <location>
        <begin position="247"/>
        <end position="302"/>
    </location>
</feature>
<feature type="region of interest" description="Disordered" evidence="14">
    <location>
        <begin position="1"/>
        <end position="32"/>
    </location>
</feature>
<evidence type="ECO:0000256" key="2">
    <source>
        <dbReference type="ARBA" id="ARBA00004245"/>
    </source>
</evidence>
<keyword evidence="11" id="KW-0966">Cell projection</keyword>
<evidence type="ECO:0000313" key="17">
    <source>
        <dbReference type="Proteomes" id="UP001153269"/>
    </source>
</evidence>
<dbReference type="PANTHER" id="PTHR31543:SF0">
    <property type="entry name" value="DYNEIN REGULATORY COMPLEX SUBUNIT 4"/>
    <property type="match status" value="1"/>
</dbReference>
<dbReference type="GO" id="GO:0008017">
    <property type="term" value="F:microtubule binding"/>
    <property type="evidence" value="ECO:0007669"/>
    <property type="project" value="InterPro"/>
</dbReference>
<comment type="similarity">
    <text evidence="3">Belongs to the DRC4 family.</text>
</comment>
<comment type="subcellular location">
    <subcellularLocation>
        <location evidence="1">Cell projection</location>
        <location evidence="1">Cilium</location>
        <location evidence="1">Flagellum</location>
    </subcellularLocation>
    <subcellularLocation>
        <location evidence="2">Cytoplasm</location>
        <location evidence="2">Cytoskeleton</location>
    </subcellularLocation>
</comment>
<dbReference type="InterPro" id="IPR025593">
    <property type="entry name" value="GAS8_dom"/>
</dbReference>
<evidence type="ECO:0000256" key="9">
    <source>
        <dbReference type="ARBA" id="ARBA00023069"/>
    </source>
</evidence>
<evidence type="ECO:0000259" key="15">
    <source>
        <dbReference type="Pfam" id="PF13851"/>
    </source>
</evidence>
<feature type="compositionally biased region" description="Basic residues" evidence="14">
    <location>
        <begin position="1"/>
        <end position="12"/>
    </location>
</feature>
<keyword evidence="6" id="KW-0493">Microtubule</keyword>
<evidence type="ECO:0000256" key="5">
    <source>
        <dbReference type="ARBA" id="ARBA00022490"/>
    </source>
</evidence>
<evidence type="ECO:0000256" key="11">
    <source>
        <dbReference type="ARBA" id="ARBA00023273"/>
    </source>
</evidence>
<keyword evidence="10" id="KW-0206">Cytoskeleton</keyword>
<dbReference type="GO" id="GO:0031514">
    <property type="term" value="C:motile cilium"/>
    <property type="evidence" value="ECO:0007669"/>
    <property type="project" value="UniProtKB-SubCell"/>
</dbReference>
<proteinExistence type="inferred from homology"/>